<reference evidence="2" key="1">
    <citation type="submission" date="2019-08" db="EMBL/GenBank/DDBJ databases">
        <authorList>
            <person name="Kucharzyk K."/>
            <person name="Murdoch R.W."/>
            <person name="Higgins S."/>
            <person name="Loffler F."/>
        </authorList>
    </citation>
    <scope>NUCLEOTIDE SEQUENCE</scope>
</reference>
<dbReference type="SUPFAM" id="SSF53850">
    <property type="entry name" value="Periplasmic binding protein-like II"/>
    <property type="match status" value="1"/>
</dbReference>
<dbReference type="InterPro" id="IPR039424">
    <property type="entry name" value="SBP_5"/>
</dbReference>
<dbReference type="GO" id="GO:0015833">
    <property type="term" value="P:peptide transport"/>
    <property type="evidence" value="ECO:0007669"/>
    <property type="project" value="TreeGrafter"/>
</dbReference>
<name>A0A644SZ40_9ZZZZ</name>
<dbReference type="EMBL" id="VSSQ01000010">
    <property type="protein sequence ID" value="MPL59844.1"/>
    <property type="molecule type" value="Genomic_DNA"/>
</dbReference>
<feature type="domain" description="Solute-binding protein family 5" evidence="1">
    <location>
        <begin position="69"/>
        <end position="438"/>
    </location>
</feature>
<dbReference type="InterPro" id="IPR000914">
    <property type="entry name" value="SBP_5_dom"/>
</dbReference>
<proteinExistence type="predicted"/>
<dbReference type="InterPro" id="IPR030678">
    <property type="entry name" value="Peptide/Ni-bd"/>
</dbReference>
<dbReference type="Gene3D" id="3.10.105.10">
    <property type="entry name" value="Dipeptide-binding Protein, Domain 3"/>
    <property type="match status" value="1"/>
</dbReference>
<evidence type="ECO:0000313" key="2">
    <source>
        <dbReference type="EMBL" id="MPL59844.1"/>
    </source>
</evidence>
<dbReference type="PANTHER" id="PTHR30290">
    <property type="entry name" value="PERIPLASMIC BINDING COMPONENT OF ABC TRANSPORTER"/>
    <property type="match status" value="1"/>
</dbReference>
<dbReference type="Gene3D" id="3.40.190.10">
    <property type="entry name" value="Periplasmic binding protein-like II"/>
    <property type="match status" value="1"/>
</dbReference>
<comment type="caution">
    <text evidence="2">The sequence shown here is derived from an EMBL/GenBank/DDBJ whole genome shotgun (WGS) entry which is preliminary data.</text>
</comment>
<dbReference type="PIRSF" id="PIRSF002741">
    <property type="entry name" value="MppA"/>
    <property type="match status" value="1"/>
</dbReference>
<gene>
    <name evidence="2" type="primary">appA_2</name>
    <name evidence="2" type="ORF">SDC9_05400</name>
</gene>
<dbReference type="Gene3D" id="3.90.76.10">
    <property type="entry name" value="Dipeptide-binding Protein, Domain 1"/>
    <property type="match status" value="1"/>
</dbReference>
<accession>A0A644SZ40</accession>
<dbReference type="AlphaFoldDB" id="A0A644SZ40"/>
<organism evidence="2">
    <name type="scientific">bioreactor metagenome</name>
    <dbReference type="NCBI Taxonomy" id="1076179"/>
    <lineage>
        <taxon>unclassified sequences</taxon>
        <taxon>metagenomes</taxon>
        <taxon>ecological metagenomes</taxon>
    </lineage>
</organism>
<dbReference type="GO" id="GO:0043190">
    <property type="term" value="C:ATP-binding cassette (ABC) transporter complex"/>
    <property type="evidence" value="ECO:0007669"/>
    <property type="project" value="InterPro"/>
</dbReference>
<dbReference type="GO" id="GO:0042597">
    <property type="term" value="C:periplasmic space"/>
    <property type="evidence" value="ECO:0007669"/>
    <property type="project" value="UniProtKB-ARBA"/>
</dbReference>
<dbReference type="GO" id="GO:1904680">
    <property type="term" value="F:peptide transmembrane transporter activity"/>
    <property type="evidence" value="ECO:0007669"/>
    <property type="project" value="TreeGrafter"/>
</dbReference>
<protein>
    <submittedName>
        <fullName evidence="2">Oligopeptide-binding protein AppA</fullName>
    </submittedName>
</protein>
<evidence type="ECO:0000259" key="1">
    <source>
        <dbReference type="Pfam" id="PF00496"/>
    </source>
</evidence>
<sequence>MKRKSVLFALTLALALTLSVSAQAKQVEFKIGLLGDIQTLNFWGSNDINASALMEAVMPRFGFMDTDGQIKPHLFESFEIKDNSTTFILHVRPGLKWHDGVPFTAEDVVFTGEYLMKYKLFQNTRYSNVKSARVVDPMTVEYKLINPQVGFLDVMMYWVSPMPKHIFENVTNPMAFNYEATGVVGLGPYKMGEFKKGEYYIAVRNPDWPASMGTPKIDRIIYRVYKDENSLALALRTGEIDSATRQILPSLASQFRNNKNFNVYDVQSPGYAYMSLNTKKSEFLADVAVRRALAMTVDRSKIVRLALEGAGVPMYGPVSPIYKEFTKSNIQYPAYNVEEAKKTLKSAGYVDTNGDGFFEKNGKKLSIRVTYEATRSDYDKSMRIIKEDAAKAGIDIVLDPVDRQVFMDRQNVSKEYEATFVQWGAIVVIYDSFYNLYGKDAFLNYPGFYDDDLEKWAKASKESPSIPSTVKPMDEAQKIVADLVPTISVWVPNLTYVTSAKFEGYVPYYFSFNGTLTLGSLLKITPKK</sequence>
<dbReference type="Pfam" id="PF00496">
    <property type="entry name" value="SBP_bac_5"/>
    <property type="match status" value="1"/>
</dbReference>
<dbReference type="CDD" id="cd00995">
    <property type="entry name" value="PBP2_NikA_DppA_OppA_like"/>
    <property type="match status" value="1"/>
</dbReference>